<dbReference type="PANTHER" id="PTHR43861">
    <property type="entry name" value="TRANS-ACONITATE 2-METHYLTRANSFERASE-RELATED"/>
    <property type="match status" value="1"/>
</dbReference>
<dbReference type="CDD" id="cd02440">
    <property type="entry name" value="AdoMet_MTases"/>
    <property type="match status" value="1"/>
</dbReference>
<protein>
    <submittedName>
        <fullName evidence="2">Methyltransferase family protein</fullName>
    </submittedName>
</protein>
<proteinExistence type="predicted"/>
<sequence length="228" mass="27008">MKKNINVPQSYEEYMDKWTKIYQNTNYDSGLTGYFLKKSHEWSEKKFDKTMKFNKVLEVGAGSGVHIDYVKHQYDEYYMTDLHDSFINQSKDKVNDKVILKIEDATKLSFEDNTFDRVIATHILEHVQNPHEVLMEWTRVLKPGGVLTIVLPCDPGFAWRLGRYCCARKSFIKQGIDYDYWMAREHINPINNLVSFIKTYFNETEESWKPFSISSMDLNLFYIVHIKI</sequence>
<accession>A0AB36ZTW8</accession>
<dbReference type="Proteomes" id="UP000239861">
    <property type="component" value="Unassembled WGS sequence"/>
</dbReference>
<gene>
    <name evidence="2" type="ORF">B0F89_1332</name>
</gene>
<dbReference type="SUPFAM" id="SSF53335">
    <property type="entry name" value="S-adenosyl-L-methionine-dependent methyltransferases"/>
    <property type="match status" value="1"/>
</dbReference>
<dbReference type="EMBL" id="PTIW01000033">
    <property type="protein sequence ID" value="PPK59162.1"/>
    <property type="molecule type" value="Genomic_DNA"/>
</dbReference>
<dbReference type="RefSeq" id="WP_104412688.1">
    <property type="nucleotide sequence ID" value="NZ_PTIW01000033.1"/>
</dbReference>
<evidence type="ECO:0000259" key="1">
    <source>
        <dbReference type="Pfam" id="PF08241"/>
    </source>
</evidence>
<dbReference type="InterPro" id="IPR013216">
    <property type="entry name" value="Methyltransf_11"/>
</dbReference>
<comment type="caution">
    <text evidence="2">The sequence shown here is derived from an EMBL/GenBank/DDBJ whole genome shotgun (WGS) entry which is preliminary data.</text>
</comment>
<reference evidence="2 3" key="1">
    <citation type="submission" date="2018-02" db="EMBL/GenBank/DDBJ databases">
        <title>Subsurface microbial communities from deep shales in Ohio and West Virginia, USA.</title>
        <authorList>
            <person name="Wrighton K."/>
        </authorList>
    </citation>
    <scope>NUCLEOTIDE SEQUENCE [LARGE SCALE GENOMIC DNA]</scope>
    <source>
        <strain evidence="2 3">MARC-MIP3H16</strain>
    </source>
</reference>
<keyword evidence="2" id="KW-0808">Transferase</keyword>
<name>A0AB36ZTW8_9BACT</name>
<dbReference type="GO" id="GO:0008757">
    <property type="term" value="F:S-adenosylmethionine-dependent methyltransferase activity"/>
    <property type="evidence" value="ECO:0007669"/>
    <property type="project" value="InterPro"/>
</dbReference>
<evidence type="ECO:0000313" key="3">
    <source>
        <dbReference type="Proteomes" id="UP000239861"/>
    </source>
</evidence>
<organism evidence="2 3">
    <name type="scientific">Malaciobacter marinus</name>
    <dbReference type="NCBI Taxonomy" id="505249"/>
    <lineage>
        <taxon>Bacteria</taxon>
        <taxon>Pseudomonadati</taxon>
        <taxon>Campylobacterota</taxon>
        <taxon>Epsilonproteobacteria</taxon>
        <taxon>Campylobacterales</taxon>
        <taxon>Arcobacteraceae</taxon>
        <taxon>Malaciobacter</taxon>
    </lineage>
</organism>
<dbReference type="InterPro" id="IPR029063">
    <property type="entry name" value="SAM-dependent_MTases_sf"/>
</dbReference>
<dbReference type="GO" id="GO:0032259">
    <property type="term" value="P:methylation"/>
    <property type="evidence" value="ECO:0007669"/>
    <property type="project" value="UniProtKB-KW"/>
</dbReference>
<dbReference type="Pfam" id="PF08241">
    <property type="entry name" value="Methyltransf_11"/>
    <property type="match status" value="1"/>
</dbReference>
<evidence type="ECO:0000313" key="2">
    <source>
        <dbReference type="EMBL" id="PPK59162.1"/>
    </source>
</evidence>
<feature type="domain" description="Methyltransferase type 11" evidence="1">
    <location>
        <begin position="57"/>
        <end position="148"/>
    </location>
</feature>
<dbReference type="AlphaFoldDB" id="A0AB36ZTW8"/>
<keyword evidence="2" id="KW-0489">Methyltransferase</keyword>
<dbReference type="Gene3D" id="3.40.50.150">
    <property type="entry name" value="Vaccinia Virus protein VP39"/>
    <property type="match status" value="1"/>
</dbReference>